<gene>
    <name evidence="2" type="ORF">C2S53_019016</name>
</gene>
<evidence type="ECO:0000313" key="2">
    <source>
        <dbReference type="EMBL" id="KAH6835414.1"/>
    </source>
</evidence>
<evidence type="ECO:0000256" key="1">
    <source>
        <dbReference type="SAM" id="MobiDB-lite"/>
    </source>
</evidence>
<dbReference type="PANTHER" id="PTHR33167">
    <property type="entry name" value="TRANSCRIPTION FACTOR, PUTATIVE (DUF863)-RELATED"/>
    <property type="match status" value="1"/>
</dbReference>
<organism evidence="2 3">
    <name type="scientific">Perilla frutescens var. hirtella</name>
    <name type="common">Perilla citriodora</name>
    <name type="synonym">Perilla setoyensis</name>
    <dbReference type="NCBI Taxonomy" id="608512"/>
    <lineage>
        <taxon>Eukaryota</taxon>
        <taxon>Viridiplantae</taxon>
        <taxon>Streptophyta</taxon>
        <taxon>Embryophyta</taxon>
        <taxon>Tracheophyta</taxon>
        <taxon>Spermatophyta</taxon>
        <taxon>Magnoliopsida</taxon>
        <taxon>eudicotyledons</taxon>
        <taxon>Gunneridae</taxon>
        <taxon>Pentapetalae</taxon>
        <taxon>asterids</taxon>
        <taxon>lamiids</taxon>
        <taxon>Lamiales</taxon>
        <taxon>Lamiaceae</taxon>
        <taxon>Nepetoideae</taxon>
        <taxon>Elsholtzieae</taxon>
        <taxon>Perilla</taxon>
    </lineage>
</organism>
<proteinExistence type="predicted"/>
<reference evidence="2 3" key="1">
    <citation type="journal article" date="2021" name="Nat. Commun.">
        <title>Incipient diploidization of the medicinal plant Perilla within 10,000 years.</title>
        <authorList>
            <person name="Zhang Y."/>
            <person name="Shen Q."/>
            <person name="Leng L."/>
            <person name="Zhang D."/>
            <person name="Chen S."/>
            <person name="Shi Y."/>
            <person name="Ning Z."/>
            <person name="Chen S."/>
        </authorList>
    </citation>
    <scope>NUCLEOTIDE SEQUENCE [LARGE SCALE GENOMIC DNA]</scope>
    <source>
        <strain evidence="3">cv. PC099</strain>
    </source>
</reference>
<feature type="region of interest" description="Disordered" evidence="1">
    <location>
        <begin position="193"/>
        <end position="213"/>
    </location>
</feature>
<dbReference type="PANTHER" id="PTHR33167:SF33">
    <property type="entry name" value="MYB-CC TYPE TRANSCRIPTION FACTOR LHEQLE-CONTAINING DOMAIN-CONTAINING PROTEIN"/>
    <property type="match status" value="1"/>
</dbReference>
<dbReference type="AlphaFoldDB" id="A0AAD4JLB9"/>
<sequence>MTTKLEHSINPLTRAPHNNFAVNTLIIHHCGLLGILNSPSMDRILESQKIESMRKMMLMQEQVFKQQVEELHRLYNHQKKVMQEIENGLKLGIKETAAMRERSNSEFAIRPQTATEAKQSFQPFRARNDPKELISGSNSAENERLPIKFDLETTPSSSSIHPFEEQNHEMKKVDEEADVEVELTLSIGHCARKQRSKSHLQNNNCSKELKDLDHQSNIEAQELGSSSNKMDKGEAYAHQTSIISSSSVYQENTRPHWLLQDQSLNRT</sequence>
<dbReference type="Proteomes" id="UP001190926">
    <property type="component" value="Unassembled WGS sequence"/>
</dbReference>
<keyword evidence="3" id="KW-1185">Reference proteome</keyword>
<evidence type="ECO:0000313" key="3">
    <source>
        <dbReference type="Proteomes" id="UP001190926"/>
    </source>
</evidence>
<accession>A0AAD4JLB9</accession>
<comment type="caution">
    <text evidence="2">The sequence shown here is derived from an EMBL/GenBank/DDBJ whole genome shotgun (WGS) entry which is preliminary data.</text>
</comment>
<name>A0AAD4JLB9_PERFH</name>
<dbReference type="EMBL" id="SDAM02000035">
    <property type="protein sequence ID" value="KAH6835414.1"/>
    <property type="molecule type" value="Genomic_DNA"/>
</dbReference>
<protein>
    <submittedName>
        <fullName evidence="2">Uncharacterized protein</fullName>
    </submittedName>
</protein>